<keyword evidence="4" id="KW-1185">Reference proteome</keyword>
<evidence type="ECO:0000313" key="3">
    <source>
        <dbReference type="EMBL" id="CAE6014024.1"/>
    </source>
</evidence>
<accession>A0A8S2A2T0</accession>
<feature type="transmembrane region" description="Helical" evidence="1">
    <location>
        <begin position="434"/>
        <end position="456"/>
    </location>
</feature>
<protein>
    <recommendedName>
        <fullName evidence="2">F-box domain-containing protein</fullName>
    </recommendedName>
</protein>
<dbReference type="SUPFAM" id="SSF81383">
    <property type="entry name" value="F-box domain"/>
    <property type="match status" value="1"/>
</dbReference>
<feature type="domain" description="F-box" evidence="2">
    <location>
        <begin position="1"/>
        <end position="46"/>
    </location>
</feature>
<evidence type="ECO:0000256" key="1">
    <source>
        <dbReference type="SAM" id="Phobius"/>
    </source>
</evidence>
<sequence>MSILDLPDLPLDCILDNLSPSGLCSMARVCSSLRERCVSDHLWEKHLKTKWGKILGPSAHKEWQCYLSSPYHLDSPHHQTSHHGLTKIISLIRSLSSILGDDNHRRRYPSSIPLDSTMSFYLSLETGRFWFPAQVYNRENGHIGFMLSCYDAELSYDTHTNTFQARYPPHGRRAIAIEKDVTWERIRAAPVDASPHHLYVSDSLNELKPGDHIEIQWRRNKEFPYGWWYSVVGHLESCDGNLNHCQCHISEMMVLEFNQYTVGSRWRKTMINRRDHREKGNEEDGFYGGIRKLNSPFRRRRSFSFSALPTTKAIEAALMKEKWLDSLSLTSLDEDTTSENAESSCIIGVDPDLSGALAVLKFDHLGSSSSAQVYDTPHIPVLVGKRVRKRLDAKSIVQLIQSLDVPSGSRVYIEQSNPFPKDGKQGWYSGGFGYGLWIGTLVASGFCVIPVSASLWKRHFQLASGSCTKDDSRRVAAELFPSLSSQLKRKKDHGRAEALLIAAYGEAIKTEKLLIQPTELVSQVNYLENQLVEIK</sequence>
<dbReference type="CDD" id="cd22992">
    <property type="entry name" value="MOC1"/>
    <property type="match status" value="1"/>
</dbReference>
<dbReference type="PANTHER" id="PTHR31482:SF2">
    <property type="entry name" value="F-BOX DOMAIN-CONTAINING PROTEIN"/>
    <property type="match status" value="1"/>
</dbReference>
<evidence type="ECO:0000259" key="2">
    <source>
        <dbReference type="PROSITE" id="PS50181"/>
    </source>
</evidence>
<evidence type="ECO:0000313" key="4">
    <source>
        <dbReference type="Proteomes" id="UP000682877"/>
    </source>
</evidence>
<dbReference type="AlphaFoldDB" id="A0A8S2A2T0"/>
<dbReference type="PROSITE" id="PS50181">
    <property type="entry name" value="FBOX"/>
    <property type="match status" value="1"/>
</dbReference>
<gene>
    <name evidence="3" type="ORF">AARE701A_LOCUS9811</name>
</gene>
<name>A0A8S2A2T0_ARAAE</name>
<dbReference type="PANTHER" id="PTHR31482">
    <property type="entry name" value="ESTS AU081301(E20138)"/>
    <property type="match status" value="1"/>
</dbReference>
<keyword evidence="1" id="KW-1133">Transmembrane helix</keyword>
<keyword evidence="1" id="KW-0812">Transmembrane</keyword>
<dbReference type="Proteomes" id="UP000682877">
    <property type="component" value="Chromosome 4"/>
</dbReference>
<proteinExistence type="predicted"/>
<dbReference type="EMBL" id="LR999454">
    <property type="protein sequence ID" value="CAE6014024.1"/>
    <property type="molecule type" value="Genomic_DNA"/>
</dbReference>
<dbReference type="Gene3D" id="1.20.1280.50">
    <property type="match status" value="1"/>
</dbReference>
<dbReference type="InterPro" id="IPR001810">
    <property type="entry name" value="F-box_dom"/>
</dbReference>
<dbReference type="Pfam" id="PF12937">
    <property type="entry name" value="F-box-like"/>
    <property type="match status" value="1"/>
</dbReference>
<organism evidence="3 4">
    <name type="scientific">Arabidopsis arenosa</name>
    <name type="common">Sand rock-cress</name>
    <name type="synonym">Cardaminopsis arenosa</name>
    <dbReference type="NCBI Taxonomy" id="38785"/>
    <lineage>
        <taxon>Eukaryota</taxon>
        <taxon>Viridiplantae</taxon>
        <taxon>Streptophyta</taxon>
        <taxon>Embryophyta</taxon>
        <taxon>Tracheophyta</taxon>
        <taxon>Spermatophyta</taxon>
        <taxon>Magnoliopsida</taxon>
        <taxon>eudicotyledons</taxon>
        <taxon>Gunneridae</taxon>
        <taxon>Pentapetalae</taxon>
        <taxon>rosids</taxon>
        <taxon>malvids</taxon>
        <taxon>Brassicales</taxon>
        <taxon>Brassicaceae</taxon>
        <taxon>Camelineae</taxon>
        <taxon>Arabidopsis</taxon>
    </lineage>
</organism>
<keyword evidence="1" id="KW-0472">Membrane</keyword>
<reference evidence="3" key="1">
    <citation type="submission" date="2021-01" db="EMBL/GenBank/DDBJ databases">
        <authorList>
            <person name="Bezrukov I."/>
        </authorList>
    </citation>
    <scope>NUCLEOTIDE SEQUENCE</scope>
</reference>
<dbReference type="InterPro" id="IPR036047">
    <property type="entry name" value="F-box-like_dom_sf"/>
</dbReference>